<gene>
    <name evidence="1" type="ORF">Lp19_3456</name>
</gene>
<organism evidence="1 2">
    <name type="scientific">Lactiplantibacillus plantarum</name>
    <name type="common">Lactobacillus plantarum</name>
    <dbReference type="NCBI Taxonomy" id="1590"/>
    <lineage>
        <taxon>Bacteria</taxon>
        <taxon>Bacillati</taxon>
        <taxon>Bacillota</taxon>
        <taxon>Bacilli</taxon>
        <taxon>Lactobacillales</taxon>
        <taxon>Lactobacillaceae</taxon>
        <taxon>Lactiplantibacillus</taxon>
    </lineage>
</organism>
<dbReference type="PATRIC" id="fig|1590.152.peg.971"/>
<reference evidence="1 2" key="1">
    <citation type="submission" date="2016-03" db="EMBL/GenBank/DDBJ databases">
        <title>Comparative genomics of 54 Lactobacillus plantarum strains reveals genomic uncoupling from niche constraints.</title>
        <authorList>
            <person name="Martino M.E."/>
        </authorList>
    </citation>
    <scope>NUCLEOTIDE SEQUENCE [LARGE SCALE GENOMIC DNA]</scope>
    <source>
        <strain evidence="1 2">19.1</strain>
    </source>
</reference>
<dbReference type="Proteomes" id="UP000076882">
    <property type="component" value="Unassembled WGS sequence"/>
</dbReference>
<evidence type="ECO:0000313" key="2">
    <source>
        <dbReference type="Proteomes" id="UP000076882"/>
    </source>
</evidence>
<evidence type="ECO:0000313" key="1">
    <source>
        <dbReference type="EMBL" id="KZU92170.1"/>
    </source>
</evidence>
<accession>A0A162GC18</accession>
<proteinExistence type="predicted"/>
<dbReference type="EMBL" id="LUXM01000040">
    <property type="protein sequence ID" value="KZU92170.1"/>
    <property type="molecule type" value="Genomic_DNA"/>
</dbReference>
<name>A0A162GC18_LACPN</name>
<dbReference type="RefSeq" id="WP_053566521.1">
    <property type="nucleotide sequence ID" value="NZ_CP009236.1"/>
</dbReference>
<dbReference type="AlphaFoldDB" id="A0A162GC18"/>
<sequence>MNVVQVDELKIAVKAHNISLFSKRSEFDITPKLIRIFEDAGKQTWKMLNYHDVTGLGNDYYEYYDKKLDSNGYLGIKDDRLVIERPYGSDEKLYQFNKARFETFMYDLHLWEGHK</sequence>
<protein>
    <submittedName>
        <fullName evidence="1">Uncharacterized protein</fullName>
    </submittedName>
</protein>
<comment type="caution">
    <text evidence="1">The sequence shown here is derived from an EMBL/GenBank/DDBJ whole genome shotgun (WGS) entry which is preliminary data.</text>
</comment>